<keyword evidence="8" id="KW-1185">Reference proteome</keyword>
<dbReference type="GO" id="GO:0000435">
    <property type="term" value="P:positive regulation of transcription from RNA polymerase II promoter by galactose"/>
    <property type="evidence" value="ECO:0007669"/>
    <property type="project" value="TreeGrafter"/>
</dbReference>
<accession>A0A9P1HAH4</accession>
<dbReference type="GO" id="GO:0005634">
    <property type="term" value="C:nucleus"/>
    <property type="evidence" value="ECO:0007669"/>
    <property type="project" value="TreeGrafter"/>
</dbReference>
<dbReference type="GO" id="GO:0000978">
    <property type="term" value="F:RNA polymerase II cis-regulatory region sequence-specific DNA binding"/>
    <property type="evidence" value="ECO:0007669"/>
    <property type="project" value="TreeGrafter"/>
</dbReference>
<dbReference type="SMART" id="SM00066">
    <property type="entry name" value="GAL4"/>
    <property type="match status" value="1"/>
</dbReference>
<evidence type="ECO:0000256" key="3">
    <source>
        <dbReference type="ARBA" id="ARBA00023163"/>
    </source>
</evidence>
<feature type="region of interest" description="Disordered" evidence="5">
    <location>
        <begin position="1"/>
        <end position="22"/>
    </location>
</feature>
<sequence>MQRTQPLDYSSSEDGTRPAKRKRVALACESCRERKIKCDGAKPICGPCERRNASAGSCGYSLLANNARKSSEQEPQEAARVNPNLASPALPARKERPGAGTPGPNVVAQVSSPHRSLGRSLSVGRTSSTTSPRDTRDSGSTMLRPVVPAFLADQRCPAKAQALNHAGGEFADAARPGRMRSA</sequence>
<dbReference type="PROSITE" id="PS50048">
    <property type="entry name" value="ZN2_CY6_FUNGAL_2"/>
    <property type="match status" value="1"/>
</dbReference>
<dbReference type="InterPro" id="IPR001138">
    <property type="entry name" value="Zn2Cys6_DnaBD"/>
</dbReference>
<dbReference type="PANTHER" id="PTHR47424:SF3">
    <property type="entry name" value="REGULATORY PROTEIN GAL4"/>
    <property type="match status" value="1"/>
</dbReference>
<feature type="domain" description="Zn(2)-C6 fungal-type" evidence="6">
    <location>
        <begin position="27"/>
        <end position="60"/>
    </location>
</feature>
<feature type="compositionally biased region" description="Polar residues" evidence="5">
    <location>
        <begin position="1"/>
        <end position="13"/>
    </location>
</feature>
<keyword evidence="2" id="KW-0238">DNA-binding</keyword>
<keyword evidence="3" id="KW-0804">Transcription</keyword>
<dbReference type="EMBL" id="CALLCH030000019">
    <property type="protein sequence ID" value="CAI4218940.1"/>
    <property type="molecule type" value="Genomic_DNA"/>
</dbReference>
<dbReference type="Proteomes" id="UP000838763">
    <property type="component" value="Unassembled WGS sequence"/>
</dbReference>
<feature type="region of interest" description="Disordered" evidence="5">
    <location>
        <begin position="67"/>
        <end position="141"/>
    </location>
</feature>
<evidence type="ECO:0000256" key="2">
    <source>
        <dbReference type="ARBA" id="ARBA00023125"/>
    </source>
</evidence>
<organism evidence="7 8">
    <name type="scientific">Parascedosporium putredinis</name>
    <dbReference type="NCBI Taxonomy" id="1442378"/>
    <lineage>
        <taxon>Eukaryota</taxon>
        <taxon>Fungi</taxon>
        <taxon>Dikarya</taxon>
        <taxon>Ascomycota</taxon>
        <taxon>Pezizomycotina</taxon>
        <taxon>Sordariomycetes</taxon>
        <taxon>Hypocreomycetidae</taxon>
        <taxon>Microascales</taxon>
        <taxon>Microascaceae</taxon>
        <taxon>Parascedosporium</taxon>
    </lineage>
</organism>
<dbReference type="GO" id="GO:0008270">
    <property type="term" value="F:zinc ion binding"/>
    <property type="evidence" value="ECO:0007669"/>
    <property type="project" value="InterPro"/>
</dbReference>
<reference evidence="7" key="1">
    <citation type="submission" date="2022-11" db="EMBL/GenBank/DDBJ databases">
        <authorList>
            <person name="Scott C."/>
            <person name="Bruce N."/>
        </authorList>
    </citation>
    <scope>NUCLEOTIDE SEQUENCE</scope>
</reference>
<evidence type="ECO:0000256" key="5">
    <source>
        <dbReference type="SAM" id="MobiDB-lite"/>
    </source>
</evidence>
<gene>
    <name evidence="7" type="ORF">PPNO1_LOCUS8510</name>
</gene>
<dbReference type="PANTHER" id="PTHR47424">
    <property type="entry name" value="REGULATORY PROTEIN GAL4"/>
    <property type="match status" value="1"/>
</dbReference>
<dbReference type="GO" id="GO:0000981">
    <property type="term" value="F:DNA-binding transcription factor activity, RNA polymerase II-specific"/>
    <property type="evidence" value="ECO:0007669"/>
    <property type="project" value="InterPro"/>
</dbReference>
<dbReference type="AlphaFoldDB" id="A0A9P1HAH4"/>
<dbReference type="InterPro" id="IPR036864">
    <property type="entry name" value="Zn2-C6_fun-type_DNA-bd_sf"/>
</dbReference>
<keyword evidence="4" id="KW-0539">Nucleus</keyword>
<comment type="caution">
    <text evidence="7">The sequence shown here is derived from an EMBL/GenBank/DDBJ whole genome shotgun (WGS) entry which is preliminary data.</text>
</comment>
<evidence type="ECO:0000313" key="8">
    <source>
        <dbReference type="Proteomes" id="UP000838763"/>
    </source>
</evidence>
<dbReference type="CDD" id="cd00067">
    <property type="entry name" value="GAL4"/>
    <property type="match status" value="1"/>
</dbReference>
<evidence type="ECO:0000256" key="1">
    <source>
        <dbReference type="ARBA" id="ARBA00023015"/>
    </source>
</evidence>
<dbReference type="OrthoDB" id="424974at2759"/>
<name>A0A9P1HAH4_9PEZI</name>
<dbReference type="Pfam" id="PF00172">
    <property type="entry name" value="Zn_clus"/>
    <property type="match status" value="1"/>
</dbReference>
<proteinExistence type="predicted"/>
<dbReference type="SUPFAM" id="SSF57701">
    <property type="entry name" value="Zn2/Cys6 DNA-binding domain"/>
    <property type="match status" value="1"/>
</dbReference>
<protein>
    <recommendedName>
        <fullName evidence="6">Zn(2)-C6 fungal-type domain-containing protein</fullName>
    </recommendedName>
</protein>
<evidence type="ECO:0000256" key="4">
    <source>
        <dbReference type="ARBA" id="ARBA00023242"/>
    </source>
</evidence>
<dbReference type="Gene3D" id="4.10.240.10">
    <property type="entry name" value="Zn(2)-C6 fungal-type DNA-binding domain"/>
    <property type="match status" value="1"/>
</dbReference>
<keyword evidence="1" id="KW-0805">Transcription regulation</keyword>
<evidence type="ECO:0000259" key="6">
    <source>
        <dbReference type="PROSITE" id="PS50048"/>
    </source>
</evidence>
<dbReference type="InterPro" id="IPR051127">
    <property type="entry name" value="Fungal_SecMet_Regulators"/>
</dbReference>
<evidence type="ECO:0000313" key="7">
    <source>
        <dbReference type="EMBL" id="CAI4218940.1"/>
    </source>
</evidence>